<evidence type="ECO:0000313" key="2">
    <source>
        <dbReference type="EMBL" id="OEE78680.1"/>
    </source>
</evidence>
<comment type="caution">
    <text evidence="2">The sequence shown here is derived from an EMBL/GenBank/DDBJ whole genome shotgun (WGS) entry which is preliminary data.</text>
</comment>
<keyword evidence="1" id="KW-1133">Transmembrane helix</keyword>
<dbReference type="RefSeq" id="WP_017054421.1">
    <property type="nucleotide sequence ID" value="NZ_AJYW02000041.1"/>
</dbReference>
<proteinExistence type="predicted"/>
<evidence type="ECO:0000313" key="3">
    <source>
        <dbReference type="Proteomes" id="UP000094165"/>
    </source>
</evidence>
<accession>A0A1E5D534</accession>
<dbReference type="EMBL" id="AJYW02000041">
    <property type="protein sequence ID" value="OEE78680.1"/>
    <property type="molecule type" value="Genomic_DNA"/>
</dbReference>
<protein>
    <submittedName>
        <fullName evidence="2">Uncharacterized protein</fullName>
    </submittedName>
</protein>
<keyword evidence="3" id="KW-1185">Reference proteome</keyword>
<dbReference type="Proteomes" id="UP000094165">
    <property type="component" value="Unassembled WGS sequence"/>
</dbReference>
<feature type="transmembrane region" description="Helical" evidence="1">
    <location>
        <begin position="6"/>
        <end position="24"/>
    </location>
</feature>
<dbReference type="AlphaFoldDB" id="A0A1E5D534"/>
<organism evidence="2 3">
    <name type="scientific">Vibrio genomosp. F6 str. FF-238</name>
    <dbReference type="NCBI Taxonomy" id="1191298"/>
    <lineage>
        <taxon>Bacteria</taxon>
        <taxon>Pseudomonadati</taxon>
        <taxon>Pseudomonadota</taxon>
        <taxon>Gammaproteobacteria</taxon>
        <taxon>Vibrionales</taxon>
        <taxon>Vibrionaceae</taxon>
        <taxon>Vibrio</taxon>
    </lineage>
</organism>
<sequence>MKVLKAVLIVILFAAVSYVGWLFLPPQASLEKQTLDLDLGASFKLVGFRYNSGDPSLPLTYHYFITLEGEDVKDHTPFLITTDPFVKLKGSAENTLALVVNGKIDAYTNDVWVKQDDGILYHWYVSLDAKYVR</sequence>
<gene>
    <name evidence="2" type="ORF">A130_12760</name>
</gene>
<keyword evidence="1" id="KW-0472">Membrane</keyword>
<reference evidence="2 3" key="1">
    <citation type="journal article" date="2012" name="Science">
        <title>Ecological populations of bacteria act as socially cohesive units of antibiotic production and resistance.</title>
        <authorList>
            <person name="Cordero O.X."/>
            <person name="Wildschutte H."/>
            <person name="Kirkup B."/>
            <person name="Proehl S."/>
            <person name="Ngo L."/>
            <person name="Hussain F."/>
            <person name="Le Roux F."/>
            <person name="Mincer T."/>
            <person name="Polz M.F."/>
        </authorList>
    </citation>
    <scope>NUCLEOTIDE SEQUENCE [LARGE SCALE GENOMIC DNA]</scope>
    <source>
        <strain evidence="2 3">FF-238</strain>
    </source>
</reference>
<name>A0A1E5D534_9VIBR</name>
<evidence type="ECO:0000256" key="1">
    <source>
        <dbReference type="SAM" id="Phobius"/>
    </source>
</evidence>
<keyword evidence="1" id="KW-0812">Transmembrane</keyword>